<protein>
    <recommendedName>
        <fullName evidence="4">Heat shock factor binding protein 1</fullName>
    </recommendedName>
</protein>
<dbReference type="GO" id="GO:0005634">
    <property type="term" value="C:nucleus"/>
    <property type="evidence" value="ECO:0007669"/>
    <property type="project" value="TreeGrafter"/>
</dbReference>
<dbReference type="Gene3D" id="1.20.5.430">
    <property type="match status" value="1"/>
</dbReference>
<dbReference type="PANTHER" id="PTHR19424:SF0">
    <property type="entry name" value="HEAT SHOCK FACTOR BINDING PROTEIN 1"/>
    <property type="match status" value="1"/>
</dbReference>
<sequence>MNSNKELAEKPQTPASSADLTVFVQRLLEQMQARFEQMSQAIVGRVDEVGARLDDLEKLVGDLVQQASTDDNSI</sequence>
<dbReference type="EMBL" id="JALJOR010000001">
    <property type="protein sequence ID" value="KAK9830443.1"/>
    <property type="molecule type" value="Genomic_DNA"/>
</dbReference>
<dbReference type="Proteomes" id="UP001489004">
    <property type="component" value="Unassembled WGS sequence"/>
</dbReference>
<dbReference type="Pfam" id="PF06825">
    <property type="entry name" value="HSBP1"/>
    <property type="match status" value="1"/>
</dbReference>
<proteinExistence type="inferred from homology"/>
<evidence type="ECO:0008006" key="4">
    <source>
        <dbReference type="Google" id="ProtNLM"/>
    </source>
</evidence>
<evidence type="ECO:0000313" key="2">
    <source>
        <dbReference type="EMBL" id="KAK9830443.1"/>
    </source>
</evidence>
<dbReference type="GO" id="GO:0070370">
    <property type="term" value="P:cellular heat acclimation"/>
    <property type="evidence" value="ECO:0007669"/>
    <property type="project" value="TreeGrafter"/>
</dbReference>
<dbReference type="InterPro" id="IPR009643">
    <property type="entry name" value="HS1-bd"/>
</dbReference>
<evidence type="ECO:0000313" key="3">
    <source>
        <dbReference type="Proteomes" id="UP001489004"/>
    </source>
</evidence>
<reference evidence="2 3" key="1">
    <citation type="journal article" date="2024" name="Nat. Commun.">
        <title>Phylogenomics reveals the evolutionary origins of lichenization in chlorophyte algae.</title>
        <authorList>
            <person name="Puginier C."/>
            <person name="Libourel C."/>
            <person name="Otte J."/>
            <person name="Skaloud P."/>
            <person name="Haon M."/>
            <person name="Grisel S."/>
            <person name="Petersen M."/>
            <person name="Berrin J.G."/>
            <person name="Delaux P.M."/>
            <person name="Dal Grande F."/>
            <person name="Keller J."/>
        </authorList>
    </citation>
    <scope>NUCLEOTIDE SEQUENCE [LARGE SCALE GENOMIC DNA]</scope>
    <source>
        <strain evidence="2 3">SAG 2043</strain>
    </source>
</reference>
<dbReference type="PANTHER" id="PTHR19424">
    <property type="entry name" value="HEAT SHOCK FACTOR BINDING PROTEIN 1"/>
    <property type="match status" value="1"/>
</dbReference>
<comment type="caution">
    <text evidence="2">The sequence shown here is derived from an EMBL/GenBank/DDBJ whole genome shotgun (WGS) entry which is preliminary data.</text>
</comment>
<name>A0AAW1RA72_9CHLO</name>
<dbReference type="GO" id="GO:0005829">
    <property type="term" value="C:cytosol"/>
    <property type="evidence" value="ECO:0007669"/>
    <property type="project" value="TreeGrafter"/>
</dbReference>
<dbReference type="AlphaFoldDB" id="A0AAW1RA72"/>
<organism evidence="2 3">
    <name type="scientific">[Myrmecia] bisecta</name>
    <dbReference type="NCBI Taxonomy" id="41462"/>
    <lineage>
        <taxon>Eukaryota</taxon>
        <taxon>Viridiplantae</taxon>
        <taxon>Chlorophyta</taxon>
        <taxon>core chlorophytes</taxon>
        <taxon>Trebouxiophyceae</taxon>
        <taxon>Trebouxiales</taxon>
        <taxon>Trebouxiaceae</taxon>
        <taxon>Myrmecia</taxon>
    </lineage>
</organism>
<keyword evidence="3" id="KW-1185">Reference proteome</keyword>
<dbReference type="FunFam" id="1.20.5.430:FF:000003">
    <property type="entry name" value="Heat shock factor binding protein"/>
    <property type="match status" value="1"/>
</dbReference>
<accession>A0AAW1RA72</accession>
<comment type="similarity">
    <text evidence="1">Belongs to the HSBP1 family.</text>
</comment>
<gene>
    <name evidence="2" type="ORF">WJX72_011790</name>
</gene>
<dbReference type="GO" id="GO:0003714">
    <property type="term" value="F:transcription corepressor activity"/>
    <property type="evidence" value="ECO:0007669"/>
    <property type="project" value="InterPro"/>
</dbReference>
<evidence type="ECO:0000256" key="1">
    <source>
        <dbReference type="ARBA" id="ARBA00006349"/>
    </source>
</evidence>